<dbReference type="GO" id="GO:0019901">
    <property type="term" value="F:protein kinase binding"/>
    <property type="evidence" value="ECO:0007669"/>
    <property type="project" value="TreeGrafter"/>
</dbReference>
<feature type="domain" description="Tyrosine specific protein phosphatases" evidence="11">
    <location>
        <begin position="203"/>
        <end position="284"/>
    </location>
</feature>
<keyword evidence="13" id="KW-1185">Reference proteome</keyword>
<dbReference type="GO" id="GO:0070373">
    <property type="term" value="P:negative regulation of ERK1 and ERK2 cascade"/>
    <property type="evidence" value="ECO:0007669"/>
    <property type="project" value="TreeGrafter"/>
</dbReference>
<evidence type="ECO:0000256" key="3">
    <source>
        <dbReference type="ARBA" id="ARBA00013064"/>
    </source>
</evidence>
<evidence type="ECO:0000256" key="5">
    <source>
        <dbReference type="ARBA" id="ARBA00022801"/>
    </source>
</evidence>
<dbReference type="GO" id="GO:0005634">
    <property type="term" value="C:nucleus"/>
    <property type="evidence" value="ECO:0007669"/>
    <property type="project" value="TreeGrafter"/>
</dbReference>
<feature type="domain" description="Tyrosine-protein phosphatase" evidence="10">
    <location>
        <begin position="21"/>
        <end position="293"/>
    </location>
</feature>
<dbReference type="GO" id="GO:0012505">
    <property type="term" value="C:endomembrane system"/>
    <property type="evidence" value="ECO:0007669"/>
    <property type="project" value="UniProtKB-SubCell"/>
</dbReference>
<dbReference type="GO" id="GO:0046426">
    <property type="term" value="P:negative regulation of receptor signaling pathway via JAK-STAT"/>
    <property type="evidence" value="ECO:0007669"/>
    <property type="project" value="TreeGrafter"/>
</dbReference>
<dbReference type="GO" id="GO:0005737">
    <property type="term" value="C:cytoplasm"/>
    <property type="evidence" value="ECO:0007669"/>
    <property type="project" value="TreeGrafter"/>
</dbReference>
<dbReference type="EC" id="3.1.3.48" evidence="3"/>
<evidence type="ECO:0000313" key="12">
    <source>
        <dbReference type="EMBL" id="KAJ1367810.1"/>
    </source>
</evidence>
<proteinExistence type="inferred from homology"/>
<evidence type="ECO:0000256" key="4">
    <source>
        <dbReference type="ARBA" id="ARBA00022553"/>
    </source>
</evidence>
<gene>
    <name evidence="12" type="ORF">KIN20_028804</name>
</gene>
<dbReference type="InterPro" id="IPR051985">
    <property type="entry name" value="NR_tyrosine_phosphatase"/>
</dbReference>
<evidence type="ECO:0000256" key="2">
    <source>
        <dbReference type="ARBA" id="ARBA00009701"/>
    </source>
</evidence>
<dbReference type="SMART" id="SM00194">
    <property type="entry name" value="PTPc"/>
    <property type="match status" value="1"/>
</dbReference>
<organism evidence="12 13">
    <name type="scientific">Parelaphostrongylus tenuis</name>
    <name type="common">Meningeal worm</name>
    <dbReference type="NCBI Taxonomy" id="148309"/>
    <lineage>
        <taxon>Eukaryota</taxon>
        <taxon>Metazoa</taxon>
        <taxon>Ecdysozoa</taxon>
        <taxon>Nematoda</taxon>
        <taxon>Chromadorea</taxon>
        <taxon>Rhabditida</taxon>
        <taxon>Rhabditina</taxon>
        <taxon>Rhabditomorpha</taxon>
        <taxon>Strongyloidea</taxon>
        <taxon>Metastrongylidae</taxon>
        <taxon>Parelaphostrongylus</taxon>
    </lineage>
</organism>
<dbReference type="InterPro" id="IPR029021">
    <property type="entry name" value="Prot-tyrosine_phosphatase-like"/>
</dbReference>
<keyword evidence="5" id="KW-0378">Hydrolase</keyword>
<protein>
    <recommendedName>
        <fullName evidence="3">protein-tyrosine-phosphatase</fullName>
        <ecNumber evidence="3">3.1.3.48</ecNumber>
    </recommendedName>
</protein>
<dbReference type="Proteomes" id="UP001196413">
    <property type="component" value="Unassembled WGS sequence"/>
</dbReference>
<feature type="compositionally biased region" description="Basic and acidic residues" evidence="8">
    <location>
        <begin position="318"/>
        <end position="336"/>
    </location>
</feature>
<dbReference type="InterPro" id="IPR000387">
    <property type="entry name" value="Tyr_Pase_dom"/>
</dbReference>
<evidence type="ECO:0000259" key="11">
    <source>
        <dbReference type="PROSITE" id="PS50056"/>
    </source>
</evidence>
<comment type="caution">
    <text evidence="12">The sequence shown here is derived from an EMBL/GenBank/DDBJ whole genome shotgun (WGS) entry which is preliminary data.</text>
</comment>
<comment type="subcellular location">
    <subcellularLocation>
        <location evidence="1">Endomembrane system</location>
    </subcellularLocation>
</comment>
<keyword evidence="7 9" id="KW-0472">Membrane</keyword>
<sequence length="405" mass="46041">MSTTSLVDDYERAQQLGQKAWEETFLKMHINSYKEVENRGLTTKIAKNLLNTERNRYVDVLPFDQCRVVLGSNANDQHSSYINASPVSIKRAHRNYILAQAPLENTCNDFWQMIWEQKVPAVIMLNRMVENGRDKCATYFPLKTGQTVEFDDFIVELEKEEQQHPNFIVRKLRLKKTGGASQRSVLHVQYTEWPDFGVPASTKCFLNMLAFIKDQNVLSTSDDEPPCVVHCSAGIGRSGTFIIVDGVLRMIELGVPDSEISLNDLLVDLRCQRFGLIQTPQQLMFSWHAIIDALKQQDVKNSPLKSAINGADADVNECEDRPQSVDNRKGKRKTDEKEDEYVDDRLAKRREMVARMVARSRESEAARRNILGNLSNKLGISRSSLFSASGALILAVVIGYYVYKR</sequence>
<dbReference type="AlphaFoldDB" id="A0AAD5R1B6"/>
<feature type="transmembrane region" description="Helical" evidence="9">
    <location>
        <begin position="385"/>
        <end position="403"/>
    </location>
</feature>
<dbReference type="PANTHER" id="PTHR46047:SF3">
    <property type="entry name" value="TYROSINE-PROTEIN PHOSPHATASE NON-RECEPTOR TYPE 61F"/>
    <property type="match status" value="1"/>
</dbReference>
<evidence type="ECO:0000256" key="7">
    <source>
        <dbReference type="ARBA" id="ARBA00023136"/>
    </source>
</evidence>
<dbReference type="PROSITE" id="PS00383">
    <property type="entry name" value="TYR_PHOSPHATASE_1"/>
    <property type="match status" value="1"/>
</dbReference>
<dbReference type="GO" id="GO:0004726">
    <property type="term" value="F:non-membrane spanning protein tyrosine phosphatase activity"/>
    <property type="evidence" value="ECO:0007669"/>
    <property type="project" value="TreeGrafter"/>
</dbReference>
<keyword evidence="9" id="KW-1133">Transmembrane helix</keyword>
<evidence type="ECO:0000256" key="9">
    <source>
        <dbReference type="SAM" id="Phobius"/>
    </source>
</evidence>
<accession>A0AAD5R1B6</accession>
<dbReference type="InterPro" id="IPR003595">
    <property type="entry name" value="Tyr_Pase_cat"/>
</dbReference>
<dbReference type="EMBL" id="JAHQIW010006010">
    <property type="protein sequence ID" value="KAJ1367810.1"/>
    <property type="molecule type" value="Genomic_DNA"/>
</dbReference>
<keyword evidence="4" id="KW-0597">Phosphoprotein</keyword>
<feature type="region of interest" description="Disordered" evidence="8">
    <location>
        <begin position="311"/>
        <end position="340"/>
    </location>
</feature>
<keyword evidence="9" id="KW-0812">Transmembrane</keyword>
<dbReference type="Gene3D" id="3.90.190.10">
    <property type="entry name" value="Protein tyrosine phosphatase superfamily"/>
    <property type="match status" value="1"/>
</dbReference>
<evidence type="ECO:0000256" key="1">
    <source>
        <dbReference type="ARBA" id="ARBA00004308"/>
    </source>
</evidence>
<dbReference type="PANTHER" id="PTHR46047">
    <property type="entry name" value="TYROSINE-PROTEIN PHOSPHATASE NON-RECEPTOR TYPE 61F"/>
    <property type="match status" value="1"/>
</dbReference>
<dbReference type="PRINTS" id="PR00700">
    <property type="entry name" value="PRTYPHPHTASE"/>
</dbReference>
<dbReference type="InterPro" id="IPR000242">
    <property type="entry name" value="PTP_cat"/>
</dbReference>
<dbReference type="SMART" id="SM00404">
    <property type="entry name" value="PTPc_motif"/>
    <property type="match status" value="1"/>
</dbReference>
<dbReference type="InterPro" id="IPR016130">
    <property type="entry name" value="Tyr_Pase_AS"/>
</dbReference>
<comment type="similarity">
    <text evidence="2">Belongs to the protein-tyrosine phosphatase family. Non-receptor class 1 subfamily.</text>
</comment>
<dbReference type="Pfam" id="PF00102">
    <property type="entry name" value="Y_phosphatase"/>
    <property type="match status" value="1"/>
</dbReference>
<evidence type="ECO:0000256" key="8">
    <source>
        <dbReference type="SAM" id="MobiDB-lite"/>
    </source>
</evidence>
<evidence type="ECO:0000256" key="6">
    <source>
        <dbReference type="ARBA" id="ARBA00022912"/>
    </source>
</evidence>
<evidence type="ECO:0000313" key="13">
    <source>
        <dbReference type="Proteomes" id="UP001196413"/>
    </source>
</evidence>
<dbReference type="PROSITE" id="PS50055">
    <property type="entry name" value="TYR_PHOSPHATASE_PTP"/>
    <property type="match status" value="1"/>
</dbReference>
<evidence type="ECO:0000259" key="10">
    <source>
        <dbReference type="PROSITE" id="PS50055"/>
    </source>
</evidence>
<dbReference type="SUPFAM" id="SSF52799">
    <property type="entry name" value="(Phosphotyrosine protein) phosphatases II"/>
    <property type="match status" value="1"/>
</dbReference>
<name>A0AAD5R1B6_PARTN</name>
<keyword evidence="6" id="KW-0904">Protein phosphatase</keyword>
<dbReference type="PROSITE" id="PS50056">
    <property type="entry name" value="TYR_PHOSPHATASE_2"/>
    <property type="match status" value="1"/>
</dbReference>
<reference evidence="12" key="1">
    <citation type="submission" date="2021-06" db="EMBL/GenBank/DDBJ databases">
        <title>Parelaphostrongylus tenuis whole genome reference sequence.</title>
        <authorList>
            <person name="Garwood T.J."/>
            <person name="Larsen P.A."/>
            <person name="Fountain-Jones N.M."/>
            <person name="Garbe J.R."/>
            <person name="Macchietto M.G."/>
            <person name="Kania S.A."/>
            <person name="Gerhold R.W."/>
            <person name="Richards J.E."/>
            <person name="Wolf T.M."/>
        </authorList>
    </citation>
    <scope>NUCLEOTIDE SEQUENCE</scope>
    <source>
        <strain evidence="12">MNPRO001-30</strain>
        <tissue evidence="12">Meninges</tissue>
    </source>
</reference>